<proteinExistence type="predicted"/>
<feature type="region of interest" description="Disordered" evidence="4">
    <location>
        <begin position="244"/>
        <end position="265"/>
    </location>
</feature>
<feature type="region of interest" description="Disordered" evidence="4">
    <location>
        <begin position="138"/>
        <end position="174"/>
    </location>
</feature>
<feature type="region of interest" description="Disordered" evidence="4">
    <location>
        <begin position="815"/>
        <end position="856"/>
    </location>
</feature>
<evidence type="ECO:0000256" key="4">
    <source>
        <dbReference type="SAM" id="MobiDB-lite"/>
    </source>
</evidence>
<feature type="compositionally biased region" description="Basic and acidic residues" evidence="4">
    <location>
        <begin position="561"/>
        <end position="597"/>
    </location>
</feature>
<evidence type="ECO:0000256" key="2">
    <source>
        <dbReference type="ARBA" id="ARBA00022771"/>
    </source>
</evidence>
<reference evidence="6 7" key="1">
    <citation type="journal article" date="2020" name="IScience">
        <title>Genome Sequencing of the Endangered Kingdonia uniflora (Circaeasteraceae, Ranunculales) Reveals Potential Mechanisms of Evolutionary Specialization.</title>
        <authorList>
            <person name="Sun Y."/>
            <person name="Deng T."/>
            <person name="Zhang A."/>
            <person name="Moore M.J."/>
            <person name="Landis J.B."/>
            <person name="Lin N."/>
            <person name="Zhang H."/>
            <person name="Zhang X."/>
            <person name="Huang J."/>
            <person name="Zhang X."/>
            <person name="Sun H."/>
            <person name="Wang H."/>
        </authorList>
    </citation>
    <scope>NUCLEOTIDE SEQUENCE [LARGE SCALE GENOMIC DNA]</scope>
    <source>
        <strain evidence="6">TB1705</strain>
        <tissue evidence="6">Leaf</tissue>
    </source>
</reference>
<feature type="region of interest" description="Disordered" evidence="4">
    <location>
        <begin position="746"/>
        <end position="795"/>
    </location>
</feature>
<feature type="compositionally biased region" description="Basic and acidic residues" evidence="4">
    <location>
        <begin position="1232"/>
        <end position="1253"/>
    </location>
</feature>
<feature type="compositionally biased region" description="Basic and acidic residues" evidence="4">
    <location>
        <begin position="1287"/>
        <end position="1301"/>
    </location>
</feature>
<keyword evidence="1" id="KW-0479">Metal-binding</keyword>
<dbReference type="Gene3D" id="3.30.40.100">
    <property type="match status" value="1"/>
</dbReference>
<gene>
    <name evidence="6" type="ORF">GIB67_042181</name>
</gene>
<feature type="compositionally biased region" description="Polar residues" evidence="4">
    <location>
        <begin position="1059"/>
        <end position="1080"/>
    </location>
</feature>
<dbReference type="PROSITE" id="PS51050">
    <property type="entry name" value="ZF_CW"/>
    <property type="match status" value="1"/>
</dbReference>
<feature type="region of interest" description="Disordered" evidence="4">
    <location>
        <begin position="1046"/>
        <end position="1081"/>
    </location>
</feature>
<feature type="compositionally biased region" description="Basic and acidic residues" evidence="4">
    <location>
        <begin position="420"/>
        <end position="466"/>
    </location>
</feature>
<dbReference type="Proteomes" id="UP000541444">
    <property type="component" value="Unassembled WGS sequence"/>
</dbReference>
<evidence type="ECO:0000256" key="3">
    <source>
        <dbReference type="ARBA" id="ARBA00022833"/>
    </source>
</evidence>
<protein>
    <recommendedName>
        <fullName evidence="5">CW-type domain-containing protein</fullName>
    </recommendedName>
</protein>
<feature type="compositionally biased region" description="Polar residues" evidence="4">
    <location>
        <begin position="1315"/>
        <end position="1327"/>
    </location>
</feature>
<accession>A0A7J7NWU2</accession>
<comment type="caution">
    <text evidence="6">The sequence shown here is derived from an EMBL/GenBank/DDBJ whole genome shotgun (WGS) entry which is preliminary data.</text>
</comment>
<feature type="non-terminal residue" evidence="6">
    <location>
        <position position="1"/>
    </location>
</feature>
<feature type="region of interest" description="Disordered" evidence="4">
    <location>
        <begin position="931"/>
        <end position="975"/>
    </location>
</feature>
<feature type="compositionally biased region" description="Basic and acidic residues" evidence="4">
    <location>
        <begin position="832"/>
        <end position="843"/>
    </location>
</feature>
<feature type="compositionally biased region" description="Basic and acidic residues" evidence="4">
    <location>
        <begin position="965"/>
        <end position="975"/>
    </location>
</feature>
<feature type="compositionally biased region" description="Polar residues" evidence="4">
    <location>
        <begin position="1400"/>
        <end position="1409"/>
    </location>
</feature>
<feature type="compositionally biased region" description="Basic and acidic residues" evidence="4">
    <location>
        <begin position="485"/>
        <end position="517"/>
    </location>
</feature>
<evidence type="ECO:0000313" key="7">
    <source>
        <dbReference type="Proteomes" id="UP000541444"/>
    </source>
</evidence>
<name>A0A7J7NWU2_9MAGN</name>
<feature type="compositionally biased region" description="Polar residues" evidence="4">
    <location>
        <begin position="140"/>
        <end position="172"/>
    </location>
</feature>
<evidence type="ECO:0000259" key="5">
    <source>
        <dbReference type="PROSITE" id="PS51050"/>
    </source>
</evidence>
<evidence type="ECO:0000256" key="1">
    <source>
        <dbReference type="ARBA" id="ARBA00022723"/>
    </source>
</evidence>
<feature type="region of interest" description="Disordered" evidence="4">
    <location>
        <begin position="1111"/>
        <end position="1137"/>
    </location>
</feature>
<feature type="compositionally biased region" description="Polar residues" evidence="4">
    <location>
        <begin position="763"/>
        <end position="795"/>
    </location>
</feature>
<dbReference type="InterPro" id="IPR056406">
    <property type="entry name" value="THD_CWZF3/5/7"/>
</dbReference>
<dbReference type="Pfam" id="PF07496">
    <property type="entry name" value="zf-CW"/>
    <property type="match status" value="1"/>
</dbReference>
<feature type="compositionally biased region" description="Basic and acidic residues" evidence="4">
    <location>
        <begin position="939"/>
        <end position="958"/>
    </location>
</feature>
<dbReference type="InterPro" id="IPR055300">
    <property type="entry name" value="CWZF3/5/7"/>
</dbReference>
<dbReference type="GO" id="GO:0008270">
    <property type="term" value="F:zinc ion binding"/>
    <property type="evidence" value="ECO:0007669"/>
    <property type="project" value="UniProtKB-KW"/>
</dbReference>
<keyword evidence="2" id="KW-0863">Zinc-finger</keyword>
<dbReference type="InterPro" id="IPR011124">
    <property type="entry name" value="Znf_CW"/>
</dbReference>
<sequence>ICLEGFVDYEMASDIDRRKSTSSFIFTLGNGAVKGYLEGWSEDIGLPRNPGDEKRDLGFSRIQMDETELEEGEASYYQDDPNIDPDVALSYLDEKVQFVLGHFQKDFEGGCSAENLGAKFGGYGSFLPTYQRSPAIWSHPKTSPKAQGNIPQSPNSLPFEASRQNSTLSSSGAAHVSRVPLADSTLYKRDYPLESTSKHKPVNNTISSTDQKTLKVRIKVGSENMAQTNAEIYSGLGLDFSPSSSMENSPIGSGGLSPKSRDFPEESPTSILHIMTSNPIPGSFLLSPLPDGLLHFCEMERSTGEHRTGLTYRGSQESTPMLVDHPSSLRKEDEVIGEKKIKSVEKNGRMSMNEASSLLRKEIDTETSSSMEVVCAPKIPLPSNLKCTIIETTKVSGRTSDISSKVKKGMMADDIFSSDLGKDKNIKTSSADKDLEDKKASSHKDGPFVPKKDGRSKGEKKYEPFKFDLNGFKGTKDLNAGVVDSSDKRDSVKCRFHQQDGAETPNEKEQLMFEGKSKIKGNQSNGSPATEFAKEILRAGSSSVSKDKRKSSGDYSPKNNNKKESGKSKGIHRDTHGDAKLEETESWKGTPLKERPKISNKLEAIERVTHKFADKSKESSNCKKATDSFISEEYPKADQIVAPSTGVGPFGEAIFPTETPLVIKEDWVSCDRCKKWRLLPFGSDPNTLPKKWLCSMINWLPGMNRCTISEDDTTKALYALFNLPVPESQNDQHTQHNQPDEAAYLSDLHGMPSEGKKKHGSRETPNVATQTGPTNISNSTKKNQQASIKSSSSNGVTEIPFESIAGSKSGFHALAKSSDSVSGKNRRRQKEQHKVADEGDAKHITMKTKRVSDQDGHRAFKKSKIFGVHSEDEGWTADHGGIKGKLGTGLPVSGNKLENAVKVSLDGRALHIEKDDQMGIVATKKRVKEWQESPKFPHHHEVNRVSLKEETSESELRKEKKARLSKSEGKEIDSGIDKRARGTRILLSASRDIVADGLEDGRGYIEKEQKVGQYQEEKLMSQRMLDGIDILKQDLGYEEVSVAAASSSSKVSGSRKSKYNSQEIKGSPVESVSSSPLRYSNSDKVKPVRRILLGNNDVTDAGFSVVGSLKRCSDGDRTGGSDHDFSGTVKEDKNSSVFPRGSLESAVLDNQDSVIRCKPLFGKAKSHDEPPRGERENIHMMKGESRAVDHHNSQYQESQGKKHNHDEARLKNNLCHSNGPVPRKSGKGSSSRSKEKQRSSKSDNAKGKIKENRSLTGQSEPYSLKPRGRSPFLDEKYNIQKTYAKSSTDEKSYSGRREKQSKSVGGDGSDVKFNASCSEGKPNSQHNVLLDHEGERSSHHFLPETSSDRGKSKLFSDSGDKQESRTQIPRPVPVNGSGGSNSATVKKQSRKLDNQDEPHNSSLQHSTPNGVVADLDAPSPLKRDSSIQAGSNALKEAKGLKHTADRMKNSGLGLESTGLYFQAALKFLHGASLLESSNVESVKNGETQSMQVYGDTAKLCAKGEKPQRSVDGLHELLNSYDPFMVFIASTGSVPKENNMSNGSIDTQISVPAW</sequence>
<feature type="compositionally biased region" description="Basic and acidic residues" evidence="4">
    <location>
        <begin position="1111"/>
        <end position="1134"/>
    </location>
</feature>
<dbReference type="PANTHER" id="PTHR46524:SF7">
    <property type="entry name" value="CW-TYPE ZINC FINGER"/>
    <property type="match status" value="1"/>
</dbReference>
<evidence type="ECO:0000313" key="6">
    <source>
        <dbReference type="EMBL" id="KAF6171666.1"/>
    </source>
</evidence>
<keyword evidence="3" id="KW-0862">Zinc</keyword>
<feature type="compositionally biased region" description="Basic and acidic residues" evidence="4">
    <location>
        <begin position="1329"/>
        <end position="1351"/>
    </location>
</feature>
<feature type="compositionally biased region" description="Basic and acidic residues" evidence="4">
    <location>
        <begin position="1390"/>
        <end position="1399"/>
    </location>
</feature>
<feature type="region of interest" description="Disordered" evidence="4">
    <location>
        <begin position="417"/>
        <end position="599"/>
    </location>
</feature>
<keyword evidence="7" id="KW-1185">Reference proteome</keyword>
<feature type="domain" description="CW-type" evidence="5">
    <location>
        <begin position="661"/>
        <end position="714"/>
    </location>
</feature>
<dbReference type="OrthoDB" id="757982at2759"/>
<dbReference type="EMBL" id="JACGCM010000465">
    <property type="protein sequence ID" value="KAF6171666.1"/>
    <property type="molecule type" value="Genomic_DNA"/>
</dbReference>
<organism evidence="6 7">
    <name type="scientific">Kingdonia uniflora</name>
    <dbReference type="NCBI Taxonomy" id="39325"/>
    <lineage>
        <taxon>Eukaryota</taxon>
        <taxon>Viridiplantae</taxon>
        <taxon>Streptophyta</taxon>
        <taxon>Embryophyta</taxon>
        <taxon>Tracheophyta</taxon>
        <taxon>Spermatophyta</taxon>
        <taxon>Magnoliopsida</taxon>
        <taxon>Ranunculales</taxon>
        <taxon>Circaeasteraceae</taxon>
        <taxon>Kingdonia</taxon>
    </lineage>
</organism>
<dbReference type="PANTHER" id="PTHR46524">
    <property type="entry name" value="CW-TYPE ZINC FINGER"/>
    <property type="match status" value="1"/>
</dbReference>
<feature type="region of interest" description="Disordered" evidence="4">
    <location>
        <begin position="1212"/>
        <end position="1426"/>
    </location>
</feature>
<dbReference type="Pfam" id="PF24756">
    <property type="entry name" value="THD_CWZF3-5-7"/>
    <property type="match status" value="1"/>
</dbReference>